<evidence type="ECO:0000313" key="7">
    <source>
        <dbReference type="EMBL" id="ABV33049.1"/>
    </source>
</evidence>
<dbReference type="RefSeq" id="WP_012002530.1">
    <property type="nucleotide sequence ID" value="NC_009828.1"/>
</dbReference>
<dbReference type="Gene3D" id="3.40.190.10">
    <property type="entry name" value="Periplasmic binding protein-like II"/>
    <property type="match status" value="2"/>
</dbReference>
<reference evidence="7 8" key="1">
    <citation type="submission" date="2007-08" db="EMBL/GenBank/DDBJ databases">
        <title>Complete sequence of Thermotoga lettingae TMO.</title>
        <authorList>
            <consortium name="US DOE Joint Genome Institute"/>
            <person name="Copeland A."/>
            <person name="Lucas S."/>
            <person name="Lapidus A."/>
            <person name="Barry K."/>
            <person name="Glavina del Rio T."/>
            <person name="Dalin E."/>
            <person name="Tice H."/>
            <person name="Pitluck S."/>
            <person name="Foster B."/>
            <person name="Bruce D."/>
            <person name="Schmutz J."/>
            <person name="Larimer F."/>
            <person name="Land M."/>
            <person name="Hauser L."/>
            <person name="Kyrpides N."/>
            <person name="Mikhailova N."/>
            <person name="Nelson K."/>
            <person name="Gogarten J.P."/>
            <person name="Noll K."/>
            <person name="Richardson P."/>
        </authorList>
    </citation>
    <scope>NUCLEOTIDE SEQUENCE [LARGE SCALE GENOMIC DNA]</scope>
    <source>
        <strain evidence="8">ATCC BAA-301 / DSM 14385 / NBRC 107922 / TMO</strain>
    </source>
</reference>
<dbReference type="STRING" id="416591.Tlet_0482"/>
<comment type="similarity">
    <text evidence="2 4">Belongs to the bacterial solute-binding protein 3 family.</text>
</comment>
<dbReference type="PROSITE" id="PS01039">
    <property type="entry name" value="SBP_BACTERIAL_3"/>
    <property type="match status" value="1"/>
</dbReference>
<evidence type="ECO:0000256" key="4">
    <source>
        <dbReference type="RuleBase" id="RU003744"/>
    </source>
</evidence>
<keyword evidence="8" id="KW-1185">Reference proteome</keyword>
<feature type="domain" description="Ionotropic glutamate receptor C-terminal" evidence="6">
    <location>
        <begin position="30"/>
        <end position="251"/>
    </location>
</feature>
<dbReference type="SMART" id="SM00079">
    <property type="entry name" value="PBPe"/>
    <property type="match status" value="1"/>
</dbReference>
<comment type="subcellular location">
    <subcellularLocation>
        <location evidence="1">Cell envelope</location>
    </subcellularLocation>
</comment>
<dbReference type="PANTHER" id="PTHR35936">
    <property type="entry name" value="MEMBRANE-BOUND LYTIC MUREIN TRANSGLYCOSYLASE F"/>
    <property type="match status" value="1"/>
</dbReference>
<evidence type="ECO:0000256" key="3">
    <source>
        <dbReference type="ARBA" id="ARBA00022729"/>
    </source>
</evidence>
<dbReference type="GO" id="GO:0030313">
    <property type="term" value="C:cell envelope"/>
    <property type="evidence" value="ECO:0007669"/>
    <property type="project" value="UniProtKB-SubCell"/>
</dbReference>
<gene>
    <name evidence="7" type="ordered locus">Tlet_0482</name>
</gene>
<evidence type="ECO:0000256" key="2">
    <source>
        <dbReference type="ARBA" id="ARBA00010333"/>
    </source>
</evidence>
<dbReference type="HOGENOM" id="CLU_019602_18_2_0"/>
<dbReference type="InterPro" id="IPR001638">
    <property type="entry name" value="Solute-binding_3/MltF_N"/>
</dbReference>
<sequence length="252" mass="28427" precursor="true">MRRFFVILIVTALLFTGLASLIDDIQKRGVLRVGQDEGYMPLYGTDEKGERVGLEVELINKIAEILGVKVEYVIVNWDGIIPALISGKFDIIFSGMTITPERALKVNFSAPYLTVGQAILYNKSVFKTPPTYQDLADKPVKIAVQLGTTGEFTARRKFPKAEILTFSTMDEAAFQVVSKRADIMVNDSIYVKFLTQKYETLGMTNELLSREDLGIAIRKGDMEALRWFDTFVQWAKTSGLIEELHQKWLGNE</sequence>
<dbReference type="SUPFAM" id="SSF53850">
    <property type="entry name" value="Periplasmic binding protein-like II"/>
    <property type="match status" value="1"/>
</dbReference>
<dbReference type="PANTHER" id="PTHR35936:SF38">
    <property type="entry name" value="GLUTAMINE-BINDING PERIPLASMIC PROTEIN"/>
    <property type="match status" value="1"/>
</dbReference>
<evidence type="ECO:0000259" key="5">
    <source>
        <dbReference type="SMART" id="SM00062"/>
    </source>
</evidence>
<dbReference type="SMART" id="SM00062">
    <property type="entry name" value="PBPb"/>
    <property type="match status" value="1"/>
</dbReference>
<protein>
    <submittedName>
        <fullName evidence="7">Extracellular solute-binding protein family 3</fullName>
    </submittedName>
</protein>
<dbReference type="eggNOG" id="COG0834">
    <property type="taxonomic scope" value="Bacteria"/>
</dbReference>
<feature type="domain" description="Solute-binding protein family 3/N-terminal" evidence="5">
    <location>
        <begin position="30"/>
        <end position="252"/>
    </location>
</feature>
<dbReference type="GO" id="GO:0015276">
    <property type="term" value="F:ligand-gated monoatomic ion channel activity"/>
    <property type="evidence" value="ECO:0007669"/>
    <property type="project" value="InterPro"/>
</dbReference>
<reference evidence="7 8" key="2">
    <citation type="journal article" date="2009" name="Proc. Natl. Acad. Sci. U.S.A.">
        <title>On the chimeric nature, thermophilic origin, and phylogenetic placement of the Thermotogales.</title>
        <authorList>
            <person name="Zhaxybayeva O."/>
            <person name="Swithers K.S."/>
            <person name="Lapierre P."/>
            <person name="Fournier G.P."/>
            <person name="Bickhart D.M."/>
            <person name="DeBoy R.T."/>
            <person name="Nelson K.E."/>
            <person name="Nesbo C.L."/>
            <person name="Doolittle W.F."/>
            <person name="Gogarten J.P."/>
            <person name="Noll K.M."/>
        </authorList>
    </citation>
    <scope>NUCLEOTIDE SEQUENCE [LARGE SCALE GENOMIC DNA]</scope>
    <source>
        <strain evidence="8">ATCC BAA-301 / DSM 14385 / NBRC 107922 / TMO</strain>
    </source>
</reference>
<dbReference type="AlphaFoldDB" id="A8F4G5"/>
<proteinExistence type="inferred from homology"/>
<keyword evidence="3" id="KW-0732">Signal</keyword>
<dbReference type="Proteomes" id="UP000002016">
    <property type="component" value="Chromosome"/>
</dbReference>
<accession>A8F4G5</accession>
<dbReference type="KEGG" id="tle:Tlet_0482"/>
<organism evidence="7 8">
    <name type="scientific">Pseudothermotoga lettingae (strain ATCC BAA-301 / DSM 14385 / NBRC 107922 / TMO)</name>
    <name type="common">Thermotoga lettingae</name>
    <dbReference type="NCBI Taxonomy" id="416591"/>
    <lineage>
        <taxon>Bacteria</taxon>
        <taxon>Thermotogati</taxon>
        <taxon>Thermotogota</taxon>
        <taxon>Thermotogae</taxon>
        <taxon>Thermotogales</taxon>
        <taxon>Thermotogaceae</taxon>
        <taxon>Pseudothermotoga</taxon>
    </lineage>
</organism>
<dbReference type="EMBL" id="CP000812">
    <property type="protein sequence ID" value="ABV33049.1"/>
    <property type="molecule type" value="Genomic_DNA"/>
</dbReference>
<evidence type="ECO:0000259" key="6">
    <source>
        <dbReference type="SMART" id="SM00079"/>
    </source>
</evidence>
<dbReference type="InterPro" id="IPR018313">
    <property type="entry name" value="SBP_3_CS"/>
</dbReference>
<dbReference type="CDD" id="cd13629">
    <property type="entry name" value="PBP2_Dsm1740"/>
    <property type="match status" value="1"/>
</dbReference>
<evidence type="ECO:0000256" key="1">
    <source>
        <dbReference type="ARBA" id="ARBA00004196"/>
    </source>
</evidence>
<dbReference type="Pfam" id="PF00497">
    <property type="entry name" value="SBP_bac_3"/>
    <property type="match status" value="1"/>
</dbReference>
<dbReference type="InterPro" id="IPR001320">
    <property type="entry name" value="Iontro_rcpt_C"/>
</dbReference>
<name>A8F4G5_PSELT</name>
<evidence type="ECO:0000313" key="8">
    <source>
        <dbReference type="Proteomes" id="UP000002016"/>
    </source>
</evidence>
<dbReference type="GO" id="GO:0016020">
    <property type="term" value="C:membrane"/>
    <property type="evidence" value="ECO:0007669"/>
    <property type="project" value="InterPro"/>
</dbReference>